<reference evidence="2" key="1">
    <citation type="journal article" date="2021" name="Science">
        <title>Hunting the eagle killer: A cyanobacterial neurotoxin causes vacuolar myelinopathy.</title>
        <authorList>
            <person name="Breinlinger S."/>
            <person name="Phillips T.J."/>
            <person name="Haram B.N."/>
            <person name="Mares J."/>
            <person name="Martinez Yerena J.A."/>
            <person name="Hrouzek P."/>
            <person name="Sobotka R."/>
            <person name="Henderson W.M."/>
            <person name="Schmieder P."/>
            <person name="Williams S.M."/>
            <person name="Lauderdale J.D."/>
            <person name="Wilde H.D."/>
            <person name="Gerrin W."/>
            <person name="Kust A."/>
            <person name="Washington J.W."/>
            <person name="Wagner C."/>
            <person name="Geier B."/>
            <person name="Liebeke M."/>
            <person name="Enke H."/>
            <person name="Niedermeyer T.H.J."/>
            <person name="Wilde S.B."/>
        </authorList>
    </citation>
    <scope>NUCLEOTIDE SEQUENCE [LARGE SCALE GENOMIC DNA]</scope>
    <source>
        <strain evidence="2">Thurmond2011</strain>
    </source>
</reference>
<dbReference type="Proteomes" id="UP000667802">
    <property type="component" value="Unassembled WGS sequence"/>
</dbReference>
<organism evidence="1 2">
    <name type="scientific">Aetokthonos hydrillicola Thurmond2011</name>
    <dbReference type="NCBI Taxonomy" id="2712845"/>
    <lineage>
        <taxon>Bacteria</taxon>
        <taxon>Bacillati</taxon>
        <taxon>Cyanobacteriota</taxon>
        <taxon>Cyanophyceae</taxon>
        <taxon>Nostocales</taxon>
        <taxon>Hapalosiphonaceae</taxon>
        <taxon>Aetokthonos</taxon>
    </lineage>
</organism>
<sequence>MDLKDAIAYIKTWREEQKLDALPPDIERVAASKLLAQKGWNLPEKIPDFDGNLYLIDGAYVKPDTMKTTDTVEIQVEIQQPAEIKPPNPFPWEPGDKREFWCEKLKSFVRMTGDLNADGIYYVNKVGDGAFRRYPVKGQDLVLKEQAPADAPSTDLLAVNRASWTEIKNFLIEKFIPSYPWSRKGEKTPADVRADMELLAKSKNKGLGKLIEEERRTERGSYEDSQNFTMRLTALHESFPWAEFAQMLDFCQ</sequence>
<keyword evidence="2" id="KW-1185">Reference proteome</keyword>
<dbReference type="AlphaFoldDB" id="A0AAP5I215"/>
<name>A0AAP5I215_9CYAN</name>
<proteinExistence type="predicted"/>
<evidence type="ECO:0000313" key="1">
    <source>
        <dbReference type="EMBL" id="MDR9893251.1"/>
    </source>
</evidence>
<accession>A0AAP5I215</accession>
<gene>
    <name evidence="1" type="ORF">G7B40_001450</name>
</gene>
<evidence type="ECO:0000313" key="2">
    <source>
        <dbReference type="Proteomes" id="UP000667802"/>
    </source>
</evidence>
<dbReference type="RefSeq" id="WP_208344081.1">
    <property type="nucleotide sequence ID" value="NZ_CAWQFN010000474.1"/>
</dbReference>
<dbReference type="EMBL" id="JAALHA020000001">
    <property type="protein sequence ID" value="MDR9893251.1"/>
    <property type="molecule type" value="Genomic_DNA"/>
</dbReference>
<comment type="caution">
    <text evidence="1">The sequence shown here is derived from an EMBL/GenBank/DDBJ whole genome shotgun (WGS) entry which is preliminary data.</text>
</comment>
<protein>
    <submittedName>
        <fullName evidence="1">Uncharacterized protein</fullName>
    </submittedName>
</protein>